<evidence type="ECO:0000313" key="12">
    <source>
        <dbReference type="Proteomes" id="UP001566132"/>
    </source>
</evidence>
<evidence type="ECO:0000256" key="2">
    <source>
        <dbReference type="ARBA" id="ARBA00004604"/>
    </source>
</evidence>
<dbReference type="GO" id="GO:0006364">
    <property type="term" value="P:rRNA processing"/>
    <property type="evidence" value="ECO:0007669"/>
    <property type="project" value="UniProtKB-KW"/>
</dbReference>
<dbReference type="InterPro" id="IPR027408">
    <property type="entry name" value="PNPase/RNase_PH_dom_sf"/>
</dbReference>
<dbReference type="GO" id="GO:0005737">
    <property type="term" value="C:cytoplasm"/>
    <property type="evidence" value="ECO:0007669"/>
    <property type="project" value="UniProtKB-SubCell"/>
</dbReference>
<dbReference type="GO" id="GO:0005730">
    <property type="term" value="C:nucleolus"/>
    <property type="evidence" value="ECO:0007669"/>
    <property type="project" value="UniProtKB-SubCell"/>
</dbReference>
<gene>
    <name evidence="11" type="ORF">ABEB36_013567</name>
</gene>
<evidence type="ECO:0000256" key="1">
    <source>
        <dbReference type="ARBA" id="ARBA00004496"/>
    </source>
</evidence>
<dbReference type="CDD" id="cd11369">
    <property type="entry name" value="RNase_PH_RRP43"/>
    <property type="match status" value="1"/>
</dbReference>
<keyword evidence="7" id="KW-0694">RNA-binding</keyword>
<evidence type="ECO:0000256" key="7">
    <source>
        <dbReference type="ARBA" id="ARBA00022884"/>
    </source>
</evidence>
<accession>A0ABD1E4K7</accession>
<comment type="similarity">
    <text evidence="3">Belongs to the RNase PH family.</text>
</comment>
<evidence type="ECO:0000256" key="9">
    <source>
        <dbReference type="ARBA" id="ARBA00030617"/>
    </source>
</evidence>
<feature type="domain" description="Exoribonuclease phosphorolytic" evidence="10">
    <location>
        <begin position="32"/>
        <end position="166"/>
    </location>
</feature>
<evidence type="ECO:0000256" key="4">
    <source>
        <dbReference type="ARBA" id="ARBA00022490"/>
    </source>
</evidence>
<name>A0ABD1E4K7_HYPHA</name>
<dbReference type="InterPro" id="IPR033196">
    <property type="entry name" value="Rrp43"/>
</dbReference>
<dbReference type="EMBL" id="JBDJPC010000011">
    <property type="protein sequence ID" value="KAL1489622.1"/>
    <property type="molecule type" value="Genomic_DNA"/>
</dbReference>
<keyword evidence="12" id="KW-1185">Reference proteome</keyword>
<dbReference type="GO" id="GO:0000178">
    <property type="term" value="C:exosome (RNase complex)"/>
    <property type="evidence" value="ECO:0007669"/>
    <property type="project" value="UniProtKB-KW"/>
</dbReference>
<dbReference type="FunFam" id="3.30.230.70:FF:000017">
    <property type="entry name" value="Exosome complex component Rrp42"/>
    <property type="match status" value="1"/>
</dbReference>
<dbReference type="GO" id="GO:0003723">
    <property type="term" value="F:RNA binding"/>
    <property type="evidence" value="ECO:0007669"/>
    <property type="project" value="UniProtKB-KW"/>
</dbReference>
<protein>
    <recommendedName>
        <fullName evidence="9">Ribosomal RNA-processing protein 43</fullName>
    </recommendedName>
</protein>
<evidence type="ECO:0000256" key="3">
    <source>
        <dbReference type="ARBA" id="ARBA00006678"/>
    </source>
</evidence>
<keyword evidence="6" id="KW-0271">Exosome</keyword>
<keyword evidence="8" id="KW-0539">Nucleus</keyword>
<dbReference type="AlphaFoldDB" id="A0ABD1E4K7"/>
<dbReference type="PANTHER" id="PTHR11097:SF9">
    <property type="entry name" value="EXOSOME COMPLEX COMPONENT RRP43"/>
    <property type="match status" value="1"/>
</dbReference>
<dbReference type="InterPro" id="IPR050590">
    <property type="entry name" value="Exosome_comp_Rrp42_subfam"/>
</dbReference>
<evidence type="ECO:0000256" key="6">
    <source>
        <dbReference type="ARBA" id="ARBA00022835"/>
    </source>
</evidence>
<dbReference type="Proteomes" id="UP001566132">
    <property type="component" value="Unassembled WGS sequence"/>
</dbReference>
<keyword evidence="5" id="KW-0698">rRNA processing</keyword>
<dbReference type="PANTHER" id="PTHR11097">
    <property type="entry name" value="EXOSOME COMPLEX EXONUCLEASE RIBOSOMAL RNA PROCESSING PROTEIN"/>
    <property type="match status" value="1"/>
</dbReference>
<evidence type="ECO:0000256" key="5">
    <source>
        <dbReference type="ARBA" id="ARBA00022552"/>
    </source>
</evidence>
<dbReference type="InterPro" id="IPR020568">
    <property type="entry name" value="Ribosomal_Su5_D2-typ_SF"/>
</dbReference>
<comment type="subcellular location">
    <subcellularLocation>
        <location evidence="1">Cytoplasm</location>
    </subcellularLocation>
    <subcellularLocation>
        <location evidence="2">Nucleus</location>
        <location evidence="2">Nucleolus</location>
    </subcellularLocation>
</comment>
<keyword evidence="4" id="KW-0963">Cytoplasm</keyword>
<dbReference type="Pfam" id="PF01138">
    <property type="entry name" value="RNase_PH"/>
    <property type="match status" value="1"/>
</dbReference>
<reference evidence="11 12" key="1">
    <citation type="submission" date="2024-05" db="EMBL/GenBank/DDBJ databases">
        <title>Genetic variation in Jamaican populations of the coffee berry borer (Hypothenemus hampei).</title>
        <authorList>
            <person name="Errbii M."/>
            <person name="Myrie A."/>
        </authorList>
    </citation>
    <scope>NUCLEOTIDE SEQUENCE [LARGE SCALE GENOMIC DNA]</scope>
    <source>
        <strain evidence="11">JA-Hopewell-2020-01-JO</strain>
        <tissue evidence="11">Whole body</tissue>
    </source>
</reference>
<proteinExistence type="inferred from homology"/>
<sequence>MAEVYKSLNPLKYYRDYYSHDIRPDGREFSDIRPTIINVGSIKTADGSAIVKIGKTCVTCGVKAELCQPKPSMPDQGFLVPNVELPPLCYSKFKSGPPSDQAQTLTQLLADIIENSKCVNLEDLCILSDKLCWCLYADLICINYDGSIVDACLIALIACLKSVTLPQIDYNPALEVKQVNLQIRRPLKVNFTPVAVTFAIFDELNIY</sequence>
<evidence type="ECO:0000256" key="8">
    <source>
        <dbReference type="ARBA" id="ARBA00023242"/>
    </source>
</evidence>
<evidence type="ECO:0000313" key="11">
    <source>
        <dbReference type="EMBL" id="KAL1489622.1"/>
    </source>
</evidence>
<comment type="caution">
    <text evidence="11">The sequence shown here is derived from an EMBL/GenBank/DDBJ whole genome shotgun (WGS) entry which is preliminary data.</text>
</comment>
<evidence type="ECO:0000259" key="10">
    <source>
        <dbReference type="Pfam" id="PF01138"/>
    </source>
</evidence>
<dbReference type="SUPFAM" id="SSF54211">
    <property type="entry name" value="Ribosomal protein S5 domain 2-like"/>
    <property type="match status" value="1"/>
</dbReference>
<dbReference type="InterPro" id="IPR001247">
    <property type="entry name" value="ExoRNase_PH_dom1"/>
</dbReference>
<organism evidence="11 12">
    <name type="scientific">Hypothenemus hampei</name>
    <name type="common">Coffee berry borer</name>
    <dbReference type="NCBI Taxonomy" id="57062"/>
    <lineage>
        <taxon>Eukaryota</taxon>
        <taxon>Metazoa</taxon>
        <taxon>Ecdysozoa</taxon>
        <taxon>Arthropoda</taxon>
        <taxon>Hexapoda</taxon>
        <taxon>Insecta</taxon>
        <taxon>Pterygota</taxon>
        <taxon>Neoptera</taxon>
        <taxon>Endopterygota</taxon>
        <taxon>Coleoptera</taxon>
        <taxon>Polyphaga</taxon>
        <taxon>Cucujiformia</taxon>
        <taxon>Curculionidae</taxon>
        <taxon>Scolytinae</taxon>
        <taxon>Hypothenemus</taxon>
    </lineage>
</organism>
<dbReference type="Gene3D" id="3.30.230.70">
    <property type="entry name" value="GHMP Kinase, N-terminal domain"/>
    <property type="match status" value="1"/>
</dbReference>